<dbReference type="PROSITE" id="PS50005">
    <property type="entry name" value="TPR"/>
    <property type="match status" value="1"/>
</dbReference>
<feature type="repeat" description="TPR" evidence="1">
    <location>
        <begin position="52"/>
        <end position="85"/>
    </location>
</feature>
<dbReference type="InterPro" id="IPR019734">
    <property type="entry name" value="TPR_rpt"/>
</dbReference>
<dbReference type="AlphaFoldDB" id="A0A179D243"/>
<proteinExistence type="predicted"/>
<accession>A0A179D243</accession>
<dbReference type="RefSeq" id="WP_068671380.1">
    <property type="nucleotide sequence ID" value="NZ_LWLG01000015.1"/>
</dbReference>
<keyword evidence="3" id="KW-1185">Reference proteome</keyword>
<dbReference type="InterPro" id="IPR011990">
    <property type="entry name" value="TPR-like_helical_dom_sf"/>
</dbReference>
<dbReference type="EMBL" id="LWLG01000015">
    <property type="protein sequence ID" value="OAQ20126.1"/>
    <property type="molecule type" value="Genomic_DNA"/>
</dbReference>
<dbReference type="Proteomes" id="UP000078390">
    <property type="component" value="Unassembled WGS sequence"/>
</dbReference>
<organism evidence="2 3">
    <name type="scientific">Thermosulfurimonas dismutans</name>
    <dbReference type="NCBI Taxonomy" id="999894"/>
    <lineage>
        <taxon>Bacteria</taxon>
        <taxon>Pseudomonadati</taxon>
        <taxon>Thermodesulfobacteriota</taxon>
        <taxon>Thermodesulfobacteria</taxon>
        <taxon>Thermodesulfobacteriales</taxon>
        <taxon>Thermodesulfobacteriaceae</taxon>
        <taxon>Thermosulfurimonas</taxon>
    </lineage>
</organism>
<sequence length="197" mass="22855">MEEKPTPEVEEALKWYKEAQVMWAQGRSLDALDRYEEAYKVFVKHQRHKEAANAAEKMGDIYFNRGNFERALKPYKIALDICEEYEDELGAAILSEKIVYVYKEIKQPEKALPYLYRALEIAEKYRDAHRAARMLAGIGDVYRHQKNYQAAREAYELAAKIYRQMGSREQAELVEKALEGIREEIGSGELAPDSPDQ</sequence>
<comment type="caution">
    <text evidence="2">The sequence shown here is derived from an EMBL/GenBank/DDBJ whole genome shotgun (WGS) entry which is preliminary data.</text>
</comment>
<gene>
    <name evidence="2" type="ORF">TDIS_1752</name>
</gene>
<evidence type="ECO:0000256" key="1">
    <source>
        <dbReference type="PROSITE-ProRule" id="PRU00339"/>
    </source>
</evidence>
<dbReference type="OrthoDB" id="9783436at2"/>
<dbReference type="Gene3D" id="1.25.40.10">
    <property type="entry name" value="Tetratricopeptide repeat domain"/>
    <property type="match status" value="1"/>
</dbReference>
<name>A0A179D243_9BACT</name>
<dbReference type="SUPFAM" id="SSF48452">
    <property type="entry name" value="TPR-like"/>
    <property type="match status" value="1"/>
</dbReference>
<dbReference type="Pfam" id="PF14938">
    <property type="entry name" value="SNAP"/>
    <property type="match status" value="1"/>
</dbReference>
<dbReference type="STRING" id="999894.TDIS_1752"/>
<dbReference type="PATRIC" id="fig|999894.6.peg.1750"/>
<evidence type="ECO:0000313" key="3">
    <source>
        <dbReference type="Proteomes" id="UP000078390"/>
    </source>
</evidence>
<dbReference type="PANTHER" id="PTHR10098">
    <property type="entry name" value="RAPSYN-RELATED"/>
    <property type="match status" value="1"/>
</dbReference>
<protein>
    <submittedName>
        <fullName evidence="2">TPR repeat protein</fullName>
    </submittedName>
</protein>
<dbReference type="SMART" id="SM00028">
    <property type="entry name" value="TPR"/>
    <property type="match status" value="4"/>
</dbReference>
<evidence type="ECO:0000313" key="2">
    <source>
        <dbReference type="EMBL" id="OAQ20126.1"/>
    </source>
</evidence>
<dbReference type="Pfam" id="PF13424">
    <property type="entry name" value="TPR_12"/>
    <property type="match status" value="1"/>
</dbReference>
<reference evidence="2 3" key="1">
    <citation type="submission" date="2016-04" db="EMBL/GenBank/DDBJ databases">
        <title>Genome analysis of Thermosulfurimonas dismutans, the first thermophilic sulfur-disproportionating bacterium of the phylum Thermodesulfobacteria.</title>
        <authorList>
            <person name="Mardanov A.V."/>
            <person name="Beletsky A.V."/>
            <person name="Kadnikov V.V."/>
            <person name="Slobodkin A.I."/>
            <person name="Ravin N.V."/>
        </authorList>
    </citation>
    <scope>NUCLEOTIDE SEQUENCE [LARGE SCALE GENOMIC DNA]</scope>
    <source>
        <strain evidence="2 3">S95</strain>
    </source>
</reference>
<keyword evidence="1" id="KW-0802">TPR repeat</keyword>